<evidence type="ECO:0000313" key="1">
    <source>
        <dbReference type="EMBL" id="KAI8432847.1"/>
    </source>
</evidence>
<organism evidence="1 2">
    <name type="scientific">Choristoneura fumiferana</name>
    <name type="common">Spruce budworm moth</name>
    <name type="synonym">Archips fumiferana</name>
    <dbReference type="NCBI Taxonomy" id="7141"/>
    <lineage>
        <taxon>Eukaryota</taxon>
        <taxon>Metazoa</taxon>
        <taxon>Ecdysozoa</taxon>
        <taxon>Arthropoda</taxon>
        <taxon>Hexapoda</taxon>
        <taxon>Insecta</taxon>
        <taxon>Pterygota</taxon>
        <taxon>Neoptera</taxon>
        <taxon>Endopterygota</taxon>
        <taxon>Lepidoptera</taxon>
        <taxon>Glossata</taxon>
        <taxon>Ditrysia</taxon>
        <taxon>Tortricoidea</taxon>
        <taxon>Tortricidae</taxon>
        <taxon>Tortricinae</taxon>
        <taxon>Choristoneura</taxon>
    </lineage>
</organism>
<evidence type="ECO:0000313" key="2">
    <source>
        <dbReference type="Proteomes" id="UP001064048"/>
    </source>
</evidence>
<comment type="caution">
    <text evidence="1">The sequence shown here is derived from an EMBL/GenBank/DDBJ whole genome shotgun (WGS) entry which is preliminary data.</text>
</comment>
<protein>
    <submittedName>
        <fullName evidence="1">Uncharacterized protein</fullName>
    </submittedName>
</protein>
<sequence length="455" mass="53480">MLFYIALCLAATLAEDIEDKLPRWSQVYSMKMDLYVPARDYHGPLRFWYDGFHDKARLDNYRTTVQQYFEANLTDLWNSPLLTVRPFTNEDHMNMRYCYFISQKFRDSSILPNMRKDFYEYRGRERLHGQDAVHWQRIKDTVYDRKEFHIWVTLKQGVFTPLKWDYKWHDTRHGNLLDHHYVDIYDFDTSEIDPKIWDIGFGLDCKNKPKGLSPDNTLDYLQSFLNLEQPDHVANEFDSFKMKFNKMYQSEEENNKRLKIFQDNVRFINEHNKAGHSFKLKINHLADRTEEELAVMRGRRPPSGPSKALPFPYTAEEIERMSQNIPEHFDWRLYGAVTPVKDQGQCGSCWAFSAVGAVEGALFLRDGSEQVVRLSEQALVDCSNGFHNMGCNGGWQEKAYDWMKIHGLPNDDNYGGYIAQDSVCNINNVTKDVYVKAYYEIPEADEKALKVSKFS</sequence>
<dbReference type="EMBL" id="CM046124">
    <property type="protein sequence ID" value="KAI8432847.1"/>
    <property type="molecule type" value="Genomic_DNA"/>
</dbReference>
<proteinExistence type="predicted"/>
<dbReference type="Proteomes" id="UP001064048">
    <property type="component" value="Chromosome 24"/>
</dbReference>
<accession>A0ACC0K8P5</accession>
<keyword evidence="2" id="KW-1185">Reference proteome</keyword>
<name>A0ACC0K8P5_CHOFU</name>
<reference evidence="1 2" key="1">
    <citation type="journal article" date="2022" name="Genome Biol. Evol.">
        <title>The Spruce Budworm Genome: Reconstructing the Evolutionary History of Antifreeze Proteins.</title>
        <authorList>
            <person name="Beliveau C."/>
            <person name="Gagne P."/>
            <person name="Picq S."/>
            <person name="Vernygora O."/>
            <person name="Keeling C.I."/>
            <person name="Pinkney K."/>
            <person name="Doucet D."/>
            <person name="Wen F."/>
            <person name="Johnston J.S."/>
            <person name="Maaroufi H."/>
            <person name="Boyle B."/>
            <person name="Laroche J."/>
            <person name="Dewar K."/>
            <person name="Juretic N."/>
            <person name="Blackburn G."/>
            <person name="Nisole A."/>
            <person name="Brunet B."/>
            <person name="Brandao M."/>
            <person name="Lumley L."/>
            <person name="Duan J."/>
            <person name="Quan G."/>
            <person name="Lucarotti C.J."/>
            <person name="Roe A.D."/>
            <person name="Sperling F.A.H."/>
            <person name="Levesque R.C."/>
            <person name="Cusson M."/>
        </authorList>
    </citation>
    <scope>NUCLEOTIDE SEQUENCE [LARGE SCALE GENOMIC DNA]</scope>
    <source>
        <strain evidence="1">Glfc:IPQL:Cfum</strain>
    </source>
</reference>
<gene>
    <name evidence="1" type="ORF">MSG28_013778</name>
</gene>